<dbReference type="PANTHER" id="PTHR37540">
    <property type="entry name" value="TRANSCRIPTION FACTOR (ACR-2), PUTATIVE-RELATED-RELATED"/>
    <property type="match status" value="1"/>
</dbReference>
<organism evidence="3 4">
    <name type="scientific">Sarocladium strictum</name>
    <name type="common">Black bundle disease fungus</name>
    <name type="synonym">Acremonium strictum</name>
    <dbReference type="NCBI Taxonomy" id="5046"/>
    <lineage>
        <taxon>Eukaryota</taxon>
        <taxon>Fungi</taxon>
        <taxon>Dikarya</taxon>
        <taxon>Ascomycota</taxon>
        <taxon>Pezizomycotina</taxon>
        <taxon>Sordariomycetes</taxon>
        <taxon>Hypocreomycetidae</taxon>
        <taxon>Hypocreales</taxon>
        <taxon>Sarocladiaceae</taxon>
        <taxon>Sarocladium</taxon>
    </lineage>
</organism>
<keyword evidence="4" id="KW-1185">Reference proteome</keyword>
<proteinExistence type="predicted"/>
<evidence type="ECO:0000256" key="2">
    <source>
        <dbReference type="SAM" id="MobiDB-lite"/>
    </source>
</evidence>
<evidence type="ECO:0000313" key="4">
    <source>
        <dbReference type="Proteomes" id="UP001175261"/>
    </source>
</evidence>
<feature type="compositionally biased region" description="Polar residues" evidence="2">
    <location>
        <begin position="48"/>
        <end position="70"/>
    </location>
</feature>
<dbReference type="Proteomes" id="UP001175261">
    <property type="component" value="Unassembled WGS sequence"/>
</dbReference>
<gene>
    <name evidence="3" type="ORF">NLU13_3862</name>
</gene>
<evidence type="ECO:0000256" key="1">
    <source>
        <dbReference type="ARBA" id="ARBA00023242"/>
    </source>
</evidence>
<feature type="region of interest" description="Disordered" evidence="2">
    <location>
        <begin position="39"/>
        <end position="80"/>
    </location>
</feature>
<comment type="caution">
    <text evidence="3">The sequence shown here is derived from an EMBL/GenBank/DDBJ whole genome shotgun (WGS) entry which is preliminary data.</text>
</comment>
<reference evidence="3" key="1">
    <citation type="submission" date="2022-10" db="EMBL/GenBank/DDBJ databases">
        <title>Determination and structural analysis of whole genome sequence of Sarocladium strictum F4-1.</title>
        <authorList>
            <person name="Hu L."/>
            <person name="Jiang Y."/>
        </authorList>
    </citation>
    <scope>NUCLEOTIDE SEQUENCE</scope>
    <source>
        <strain evidence="3">F4-1</strain>
    </source>
</reference>
<keyword evidence="1" id="KW-0539">Nucleus</keyword>
<sequence>MEFINLSHPSQAESAVLRRQAHSHAARTAHARVRRAQIAIHPAKRSTSKSQTLTPGSRESTASDKSSGLPSSHPESREYMQRLSLPSPLSVLPAGRVDPFSCSIKPFSRHDHFLLDYCASSISKPPAAYTTFNVPMKSYWVRLALSNHSLLSGLFMLTSRYIHHVQRQNHYFPLAIEYKLLCLRALNAILASGGLPDDSTVCMALMLALDDIMEHDLRMASRHVEGALRIVESHGGPQAIGLSPVVASMLHKYVHEKHLLEPNPSGPCGSKFMMREAI</sequence>
<accession>A0AA39L7P2</accession>
<name>A0AA39L7P2_SARSR</name>
<dbReference type="EMBL" id="JAPDFR010000003">
    <property type="protein sequence ID" value="KAK0387616.1"/>
    <property type="molecule type" value="Genomic_DNA"/>
</dbReference>
<evidence type="ECO:0000313" key="3">
    <source>
        <dbReference type="EMBL" id="KAK0387616.1"/>
    </source>
</evidence>
<dbReference type="Pfam" id="PF11951">
    <property type="entry name" value="Fungal_trans_2"/>
    <property type="match status" value="1"/>
</dbReference>
<dbReference type="PANTHER" id="PTHR37540:SF10">
    <property type="entry name" value="SIGMA-70 REGION 2 FAMILY PROTEIN"/>
    <property type="match status" value="1"/>
</dbReference>
<dbReference type="InterPro" id="IPR021858">
    <property type="entry name" value="Fun_TF"/>
</dbReference>
<dbReference type="AlphaFoldDB" id="A0AA39L7P2"/>
<protein>
    <submittedName>
        <fullName evidence="3">Uncharacterized protein</fullName>
    </submittedName>
</protein>